<accession>A0A2M7APT2</accession>
<evidence type="ECO:0000313" key="6">
    <source>
        <dbReference type="EMBL" id="PIU69392.1"/>
    </source>
</evidence>
<proteinExistence type="predicted"/>
<keyword evidence="4" id="KW-0812">Transmembrane</keyword>
<keyword evidence="1 2" id="KW-0807">Transducer</keyword>
<dbReference type="Pfam" id="PF00015">
    <property type="entry name" value="MCPsignal"/>
    <property type="match status" value="1"/>
</dbReference>
<dbReference type="Proteomes" id="UP000229916">
    <property type="component" value="Unassembled WGS sequence"/>
</dbReference>
<comment type="caution">
    <text evidence="6">The sequence shown here is derived from an EMBL/GenBank/DDBJ whole genome shotgun (WGS) entry which is preliminary data.</text>
</comment>
<evidence type="ECO:0000259" key="5">
    <source>
        <dbReference type="PROSITE" id="PS50111"/>
    </source>
</evidence>
<feature type="region of interest" description="Disordered" evidence="3">
    <location>
        <begin position="370"/>
        <end position="406"/>
    </location>
</feature>
<dbReference type="PANTHER" id="PTHR32089:SF112">
    <property type="entry name" value="LYSOZYME-LIKE PROTEIN-RELATED"/>
    <property type="match status" value="1"/>
</dbReference>
<reference evidence="7" key="1">
    <citation type="submission" date="2017-09" db="EMBL/GenBank/DDBJ databases">
        <title>Depth-based differentiation of microbial function through sediment-hosted aquifers and enrichment of novel symbionts in the deep terrestrial subsurface.</title>
        <authorList>
            <person name="Probst A.J."/>
            <person name="Ladd B."/>
            <person name="Jarett J.K."/>
            <person name="Geller-Mcgrath D.E."/>
            <person name="Sieber C.M.K."/>
            <person name="Emerson J.B."/>
            <person name="Anantharaman K."/>
            <person name="Thomas B.C."/>
            <person name="Malmstrom R."/>
            <person name="Stieglmeier M."/>
            <person name="Klingl A."/>
            <person name="Woyke T."/>
            <person name="Ryan C.M."/>
            <person name="Banfield J.F."/>
        </authorList>
    </citation>
    <scope>NUCLEOTIDE SEQUENCE [LARGE SCALE GENOMIC DNA]</scope>
</reference>
<dbReference type="SMART" id="SM00283">
    <property type="entry name" value="MA"/>
    <property type="match status" value="1"/>
</dbReference>
<sequence>MKVLSIRNIIIFVGLALLIYVLFGILLTSGSRASSLPTPLLVMVVLLILSAIFLLIFLVYFPIRKLILGMIETNSSLENFSDQLQTGSQQVSAAVTQIASGAENQSEQIKAISEILINMSTATQQMATTAASVAELSNKSSEAAQIAGEAGEKSIESLSKIQEIVSNSSAMVKNLSVQSTQIVGIVDTITNISEQTNLLALNAAIEAAHAGDAGRGFAVVADEVRKLAEDSAKSGEQIGRLVEKVQEQIQESVGAMEAGVKEVNASTAVINNTLESLKRIAIMAQDVSTKVQEISAAILEQSSSSQQIVSTIDDIASVAEQNAVGAQEISAVIQQQAISVAALLSITQEFNSITFQLQKLIGIETAFLEKHSAQSSVEKSTDSGEEKEKTEIQEGISEEKREEKEE</sequence>
<gene>
    <name evidence="6" type="ORF">COS81_00065</name>
</gene>
<dbReference type="PROSITE" id="PS50111">
    <property type="entry name" value="CHEMOTAXIS_TRANSDUC_2"/>
    <property type="match status" value="1"/>
</dbReference>
<evidence type="ECO:0000256" key="4">
    <source>
        <dbReference type="SAM" id="Phobius"/>
    </source>
</evidence>
<dbReference type="GO" id="GO:0016020">
    <property type="term" value="C:membrane"/>
    <property type="evidence" value="ECO:0007669"/>
    <property type="project" value="InterPro"/>
</dbReference>
<organism evidence="6 7">
    <name type="scientific">candidate division WWE3 bacterium CG06_land_8_20_14_3_00_42_16</name>
    <dbReference type="NCBI Taxonomy" id="1975083"/>
    <lineage>
        <taxon>Bacteria</taxon>
        <taxon>Katanobacteria</taxon>
    </lineage>
</organism>
<feature type="domain" description="Methyl-accepting transducer" evidence="5">
    <location>
        <begin position="80"/>
        <end position="316"/>
    </location>
</feature>
<evidence type="ECO:0000313" key="7">
    <source>
        <dbReference type="Proteomes" id="UP000229916"/>
    </source>
</evidence>
<dbReference type="SUPFAM" id="SSF58104">
    <property type="entry name" value="Methyl-accepting chemotaxis protein (MCP) signaling domain"/>
    <property type="match status" value="1"/>
</dbReference>
<dbReference type="CDD" id="cd11386">
    <property type="entry name" value="MCP_signal"/>
    <property type="match status" value="1"/>
</dbReference>
<dbReference type="AlphaFoldDB" id="A0A2M7APT2"/>
<keyword evidence="4" id="KW-1133">Transmembrane helix</keyword>
<dbReference type="InterPro" id="IPR004089">
    <property type="entry name" value="MCPsignal_dom"/>
</dbReference>
<dbReference type="GO" id="GO:0007165">
    <property type="term" value="P:signal transduction"/>
    <property type="evidence" value="ECO:0007669"/>
    <property type="project" value="UniProtKB-KW"/>
</dbReference>
<evidence type="ECO:0000256" key="3">
    <source>
        <dbReference type="SAM" id="MobiDB-lite"/>
    </source>
</evidence>
<evidence type="ECO:0000256" key="2">
    <source>
        <dbReference type="PROSITE-ProRule" id="PRU00284"/>
    </source>
</evidence>
<name>A0A2M7APT2_UNCKA</name>
<evidence type="ECO:0000256" key="1">
    <source>
        <dbReference type="ARBA" id="ARBA00023224"/>
    </source>
</evidence>
<keyword evidence="4" id="KW-0472">Membrane</keyword>
<feature type="transmembrane region" description="Helical" evidence="4">
    <location>
        <begin position="9"/>
        <end position="28"/>
    </location>
</feature>
<feature type="compositionally biased region" description="Basic and acidic residues" evidence="3">
    <location>
        <begin position="379"/>
        <end position="406"/>
    </location>
</feature>
<dbReference type="EMBL" id="PEWD01000001">
    <property type="protein sequence ID" value="PIU69392.1"/>
    <property type="molecule type" value="Genomic_DNA"/>
</dbReference>
<dbReference type="PANTHER" id="PTHR32089">
    <property type="entry name" value="METHYL-ACCEPTING CHEMOTAXIS PROTEIN MCPB"/>
    <property type="match status" value="1"/>
</dbReference>
<feature type="transmembrane region" description="Helical" evidence="4">
    <location>
        <begin position="40"/>
        <end position="61"/>
    </location>
</feature>
<dbReference type="Gene3D" id="1.10.287.950">
    <property type="entry name" value="Methyl-accepting chemotaxis protein"/>
    <property type="match status" value="1"/>
</dbReference>
<protein>
    <recommendedName>
        <fullName evidence="5">Methyl-accepting transducer domain-containing protein</fullName>
    </recommendedName>
</protein>